<evidence type="ECO:0000256" key="4">
    <source>
        <dbReference type="ARBA" id="ARBA00023004"/>
    </source>
</evidence>
<dbReference type="GO" id="GO:0005506">
    <property type="term" value="F:iron ion binding"/>
    <property type="evidence" value="ECO:0007669"/>
    <property type="project" value="InterPro"/>
</dbReference>
<dbReference type="InterPro" id="IPR001128">
    <property type="entry name" value="Cyt_P450"/>
</dbReference>
<evidence type="ECO:0000256" key="3">
    <source>
        <dbReference type="ARBA" id="ARBA00022723"/>
    </source>
</evidence>
<dbReference type="OrthoDB" id="1470350at2759"/>
<dbReference type="STRING" id="1262450.S3CQY6"/>
<dbReference type="GO" id="GO:0004497">
    <property type="term" value="F:monooxygenase activity"/>
    <property type="evidence" value="ECO:0007669"/>
    <property type="project" value="InterPro"/>
</dbReference>
<comment type="similarity">
    <text evidence="1">Belongs to the cytochrome P450 family.</text>
</comment>
<protein>
    <submittedName>
        <fullName evidence="5">Cytochrome p450</fullName>
    </submittedName>
</protein>
<dbReference type="Gene3D" id="1.10.630.10">
    <property type="entry name" value="Cytochrome P450"/>
    <property type="match status" value="2"/>
</dbReference>
<dbReference type="InterPro" id="IPR050121">
    <property type="entry name" value="Cytochrome_P450_monoxygenase"/>
</dbReference>
<dbReference type="InterPro" id="IPR036396">
    <property type="entry name" value="Cyt_P450_sf"/>
</dbReference>
<dbReference type="HOGENOM" id="CLU_1489017_0_0_1"/>
<accession>S3CQY6</accession>
<keyword evidence="3" id="KW-0479">Metal-binding</keyword>
<keyword evidence="4" id="KW-0408">Iron</keyword>
<organism evidence="5 6">
    <name type="scientific">Ophiostoma piceae (strain UAMH 11346)</name>
    <name type="common">Sap stain fungus</name>
    <dbReference type="NCBI Taxonomy" id="1262450"/>
    <lineage>
        <taxon>Eukaryota</taxon>
        <taxon>Fungi</taxon>
        <taxon>Dikarya</taxon>
        <taxon>Ascomycota</taxon>
        <taxon>Pezizomycotina</taxon>
        <taxon>Sordariomycetes</taxon>
        <taxon>Sordariomycetidae</taxon>
        <taxon>Ophiostomatales</taxon>
        <taxon>Ophiostomataceae</taxon>
        <taxon>Ophiostoma</taxon>
    </lineage>
</organism>
<gene>
    <name evidence="5" type="ORF">F503_08674</name>
</gene>
<sequence>MVAGHDTSATVLTWSVYIFVTDHVIQDHIRAEINALATNPRPTYANLESSMHYINILLKGANRVFSSAAITSLGPLDSDPYVFSGFSSDPRICLVKSFAWLEMKLVLVHVVPPFRFLAIERPFEIESPSLTTRPSDTQLRFEKIE</sequence>
<evidence type="ECO:0000256" key="2">
    <source>
        <dbReference type="ARBA" id="ARBA00022617"/>
    </source>
</evidence>
<dbReference type="SUPFAM" id="SSF48264">
    <property type="entry name" value="Cytochrome P450"/>
    <property type="match status" value="1"/>
</dbReference>
<dbReference type="PANTHER" id="PTHR24305">
    <property type="entry name" value="CYTOCHROME P450"/>
    <property type="match status" value="1"/>
</dbReference>
<dbReference type="Proteomes" id="UP000016923">
    <property type="component" value="Unassembled WGS sequence"/>
</dbReference>
<dbReference type="Pfam" id="PF00067">
    <property type="entry name" value="p450"/>
    <property type="match status" value="1"/>
</dbReference>
<dbReference type="GO" id="GO:0016705">
    <property type="term" value="F:oxidoreductase activity, acting on paired donors, with incorporation or reduction of molecular oxygen"/>
    <property type="evidence" value="ECO:0007669"/>
    <property type="project" value="InterPro"/>
</dbReference>
<reference evidence="5 6" key="1">
    <citation type="journal article" date="2013" name="BMC Genomics">
        <title>The genome and transcriptome of the pine saprophyte Ophiostoma piceae, and a comparison with the bark beetle-associated pine pathogen Grosmannia clavigera.</title>
        <authorList>
            <person name="Haridas S."/>
            <person name="Wang Y."/>
            <person name="Lim L."/>
            <person name="Massoumi Alamouti S."/>
            <person name="Jackman S."/>
            <person name="Docking R."/>
            <person name="Robertson G."/>
            <person name="Birol I."/>
            <person name="Bohlmann J."/>
            <person name="Breuil C."/>
        </authorList>
    </citation>
    <scope>NUCLEOTIDE SEQUENCE [LARGE SCALE GENOMIC DNA]</scope>
    <source>
        <strain evidence="5 6">UAMH 11346</strain>
    </source>
</reference>
<proteinExistence type="inferred from homology"/>
<evidence type="ECO:0000256" key="1">
    <source>
        <dbReference type="ARBA" id="ARBA00010617"/>
    </source>
</evidence>
<evidence type="ECO:0000313" key="5">
    <source>
        <dbReference type="EMBL" id="EPE03060.1"/>
    </source>
</evidence>
<dbReference type="PRINTS" id="PR00385">
    <property type="entry name" value="P450"/>
</dbReference>
<name>S3CQY6_OPHP1</name>
<dbReference type="VEuPathDB" id="FungiDB:F503_08674"/>
<keyword evidence="6" id="KW-1185">Reference proteome</keyword>
<dbReference type="PANTHER" id="PTHR24305:SF166">
    <property type="entry name" value="CYTOCHROME P450 12A4, MITOCHONDRIAL-RELATED"/>
    <property type="match status" value="1"/>
</dbReference>
<dbReference type="EMBL" id="KE148171">
    <property type="protein sequence ID" value="EPE03060.1"/>
    <property type="molecule type" value="Genomic_DNA"/>
</dbReference>
<dbReference type="GO" id="GO:0020037">
    <property type="term" value="F:heme binding"/>
    <property type="evidence" value="ECO:0007669"/>
    <property type="project" value="InterPro"/>
</dbReference>
<keyword evidence="2" id="KW-0349">Heme</keyword>
<dbReference type="AlphaFoldDB" id="S3CQY6"/>
<evidence type="ECO:0000313" key="6">
    <source>
        <dbReference type="Proteomes" id="UP000016923"/>
    </source>
</evidence>